<proteinExistence type="predicted"/>
<organism evidence="1">
    <name type="scientific">Anopheles braziliensis</name>
    <dbReference type="NCBI Taxonomy" id="58242"/>
    <lineage>
        <taxon>Eukaryota</taxon>
        <taxon>Metazoa</taxon>
        <taxon>Ecdysozoa</taxon>
        <taxon>Arthropoda</taxon>
        <taxon>Hexapoda</taxon>
        <taxon>Insecta</taxon>
        <taxon>Pterygota</taxon>
        <taxon>Neoptera</taxon>
        <taxon>Endopterygota</taxon>
        <taxon>Diptera</taxon>
        <taxon>Nematocera</taxon>
        <taxon>Culicoidea</taxon>
        <taxon>Culicidae</taxon>
        <taxon>Anophelinae</taxon>
        <taxon>Anopheles</taxon>
    </lineage>
</organism>
<accession>A0A2M3ZVW6</accession>
<sequence length="122" mass="14123">MTRRSTFSWVILGWPVHCKAPIRVLVSGHRYMQHPSNWKVNVTQNRISTRWVSYCSSCWSHSRRIWNVPKRSSKFAVASTRRSWIVILPRSCAACFISDHPDDRECSSSSRRSIGFALIATK</sequence>
<protein>
    <submittedName>
        <fullName evidence="1">Putative secreted peptide</fullName>
    </submittedName>
</protein>
<reference evidence="1" key="1">
    <citation type="submission" date="2018-01" db="EMBL/GenBank/DDBJ databases">
        <title>An insight into the sialome of Amazonian anophelines.</title>
        <authorList>
            <person name="Ribeiro J.M."/>
            <person name="Scarpassa V."/>
            <person name="Calvo E."/>
        </authorList>
    </citation>
    <scope>NUCLEOTIDE SEQUENCE</scope>
    <source>
        <tissue evidence="1">Salivary glands</tissue>
    </source>
</reference>
<evidence type="ECO:0000313" key="1">
    <source>
        <dbReference type="EMBL" id="MBW32696.1"/>
    </source>
</evidence>
<name>A0A2M3ZVW6_9DIPT</name>
<dbReference type="EMBL" id="GGFM01011945">
    <property type="protein sequence ID" value="MBW32696.1"/>
    <property type="molecule type" value="Transcribed_RNA"/>
</dbReference>
<dbReference type="AlphaFoldDB" id="A0A2M3ZVW6"/>